<dbReference type="Pfam" id="PF03703">
    <property type="entry name" value="bPH_2"/>
    <property type="match status" value="1"/>
</dbReference>
<keyword evidence="2" id="KW-0812">Transmembrane</keyword>
<feature type="transmembrane region" description="Helical" evidence="2">
    <location>
        <begin position="74"/>
        <end position="96"/>
    </location>
</feature>
<organism evidence="4 5">
    <name type="scientific">Allopontixanthobacter sediminis</name>
    <dbReference type="NCBI Taxonomy" id="1689985"/>
    <lineage>
        <taxon>Bacteria</taxon>
        <taxon>Pseudomonadati</taxon>
        <taxon>Pseudomonadota</taxon>
        <taxon>Alphaproteobacteria</taxon>
        <taxon>Sphingomonadales</taxon>
        <taxon>Erythrobacteraceae</taxon>
        <taxon>Allopontixanthobacter</taxon>
    </lineage>
</organism>
<feature type="transmembrane region" description="Helical" evidence="2">
    <location>
        <begin position="49"/>
        <end position="68"/>
    </location>
</feature>
<dbReference type="Proteomes" id="UP000431922">
    <property type="component" value="Unassembled WGS sequence"/>
</dbReference>
<dbReference type="InterPro" id="IPR005182">
    <property type="entry name" value="YdbS-like_PH"/>
</dbReference>
<feature type="region of interest" description="Disordered" evidence="1">
    <location>
        <begin position="1"/>
        <end position="40"/>
    </location>
</feature>
<accession>A0A845B239</accession>
<protein>
    <submittedName>
        <fullName evidence="4">PH domain-containing protein</fullName>
    </submittedName>
</protein>
<sequence length="187" mass="20161">MDETPPTAPDAALPKPDPIPAASSVTSPWQAPDHDDDALTPLHPNHVKVLRIVIALTAVPFVIGSLVLESAQLVPTGLFAVPVVLAAAILIIRVPLRRYQARGYAMGADRLRVVRGLLFRSDTAVPFGRVQHIDVNQGPLERVYGLATLTLHTAGSHNASVHLPGLLNEDALVMRETIRAHIKRETV</sequence>
<keyword evidence="2" id="KW-1133">Transmembrane helix</keyword>
<gene>
    <name evidence="4" type="ORF">GRI65_07810</name>
</gene>
<dbReference type="PANTHER" id="PTHR34473:SF3">
    <property type="entry name" value="TRANSMEMBRANE PROTEIN-RELATED"/>
    <property type="match status" value="1"/>
</dbReference>
<feature type="domain" description="YdbS-like PH" evidence="3">
    <location>
        <begin position="99"/>
        <end position="178"/>
    </location>
</feature>
<reference evidence="4 5" key="1">
    <citation type="submission" date="2019-12" db="EMBL/GenBank/DDBJ databases">
        <title>Genomic-based taxomic classification of the family Erythrobacteraceae.</title>
        <authorList>
            <person name="Xu L."/>
        </authorList>
    </citation>
    <scope>NUCLEOTIDE SEQUENCE [LARGE SCALE GENOMIC DNA]</scope>
    <source>
        <strain evidence="4 5">KCTC 42453</strain>
    </source>
</reference>
<proteinExistence type="predicted"/>
<dbReference type="RefSeq" id="WP_160755963.1">
    <property type="nucleotide sequence ID" value="NZ_WTYL01000002.1"/>
</dbReference>
<dbReference type="AlphaFoldDB" id="A0A845B239"/>
<evidence type="ECO:0000313" key="5">
    <source>
        <dbReference type="Proteomes" id="UP000431922"/>
    </source>
</evidence>
<dbReference type="EMBL" id="WTYL01000002">
    <property type="protein sequence ID" value="MXP44358.1"/>
    <property type="molecule type" value="Genomic_DNA"/>
</dbReference>
<dbReference type="OrthoDB" id="1750577at2"/>
<evidence type="ECO:0000256" key="2">
    <source>
        <dbReference type="SAM" id="Phobius"/>
    </source>
</evidence>
<keyword evidence="5" id="KW-1185">Reference proteome</keyword>
<evidence type="ECO:0000259" key="3">
    <source>
        <dbReference type="Pfam" id="PF03703"/>
    </source>
</evidence>
<name>A0A845B239_9SPHN</name>
<keyword evidence="2" id="KW-0472">Membrane</keyword>
<evidence type="ECO:0000256" key="1">
    <source>
        <dbReference type="SAM" id="MobiDB-lite"/>
    </source>
</evidence>
<comment type="caution">
    <text evidence="4">The sequence shown here is derived from an EMBL/GenBank/DDBJ whole genome shotgun (WGS) entry which is preliminary data.</text>
</comment>
<dbReference type="PANTHER" id="PTHR34473">
    <property type="entry name" value="UPF0699 TRANSMEMBRANE PROTEIN YDBS"/>
    <property type="match status" value="1"/>
</dbReference>
<evidence type="ECO:0000313" key="4">
    <source>
        <dbReference type="EMBL" id="MXP44358.1"/>
    </source>
</evidence>